<keyword evidence="15 22" id="KW-1133">Transmembrane helix</keyword>
<evidence type="ECO:0000256" key="2">
    <source>
        <dbReference type="ARBA" id="ARBA00008684"/>
    </source>
</evidence>
<dbReference type="FunFam" id="3.80.10.10:FF:000129">
    <property type="entry name" value="Leucine-rich repeat receptor-like kinase"/>
    <property type="match status" value="1"/>
</dbReference>
<keyword evidence="16 22" id="KW-0472">Membrane</keyword>
<dbReference type="CDD" id="cd14066">
    <property type="entry name" value="STKc_IRAK"/>
    <property type="match status" value="1"/>
</dbReference>
<evidence type="ECO:0000256" key="7">
    <source>
        <dbReference type="ARBA" id="ARBA00022614"/>
    </source>
</evidence>
<dbReference type="InterPro" id="IPR011009">
    <property type="entry name" value="Kinase-like_dom_sf"/>
</dbReference>
<dbReference type="EC" id="2.7.11.1" evidence="3"/>
<keyword evidence="13" id="KW-0418">Kinase</keyword>
<keyword evidence="17" id="KW-0675">Receptor</keyword>
<dbReference type="Gene3D" id="1.10.510.10">
    <property type="entry name" value="Transferase(Phosphotransferase) domain 1"/>
    <property type="match status" value="1"/>
</dbReference>
<protein>
    <recommendedName>
        <fullName evidence="3">non-specific serine/threonine protein kinase</fullName>
        <ecNumber evidence="3">2.7.11.1</ecNumber>
    </recommendedName>
</protein>
<dbReference type="Gene3D" id="3.80.10.10">
    <property type="entry name" value="Ribonuclease Inhibitor"/>
    <property type="match status" value="3"/>
</dbReference>
<dbReference type="InterPro" id="IPR051809">
    <property type="entry name" value="Plant_receptor-like_S/T_kinase"/>
</dbReference>
<keyword evidence="26" id="KW-1185">Reference proteome</keyword>
<evidence type="ECO:0000256" key="14">
    <source>
        <dbReference type="ARBA" id="ARBA00022840"/>
    </source>
</evidence>
<comment type="catalytic activity">
    <reaction evidence="19">
        <text>L-threonyl-[protein] + ATP = O-phospho-L-threonyl-[protein] + ADP + H(+)</text>
        <dbReference type="Rhea" id="RHEA:46608"/>
        <dbReference type="Rhea" id="RHEA-COMP:11060"/>
        <dbReference type="Rhea" id="RHEA-COMP:11605"/>
        <dbReference type="ChEBI" id="CHEBI:15378"/>
        <dbReference type="ChEBI" id="CHEBI:30013"/>
        <dbReference type="ChEBI" id="CHEBI:30616"/>
        <dbReference type="ChEBI" id="CHEBI:61977"/>
        <dbReference type="ChEBI" id="CHEBI:456216"/>
        <dbReference type="EC" id="2.7.11.1"/>
    </reaction>
</comment>
<dbReference type="InterPro" id="IPR003591">
    <property type="entry name" value="Leu-rich_rpt_typical-subtyp"/>
</dbReference>
<evidence type="ECO:0000256" key="3">
    <source>
        <dbReference type="ARBA" id="ARBA00012513"/>
    </source>
</evidence>
<dbReference type="SMART" id="SM00369">
    <property type="entry name" value="LRR_TYP"/>
    <property type="match status" value="8"/>
</dbReference>
<comment type="similarity">
    <text evidence="2">Belongs to the protein kinase superfamily. Ser/Thr protein kinase family.</text>
</comment>
<dbReference type="PROSITE" id="PS00107">
    <property type="entry name" value="PROTEIN_KINASE_ATP"/>
    <property type="match status" value="1"/>
</dbReference>
<dbReference type="PROSITE" id="PS00108">
    <property type="entry name" value="PROTEIN_KINASE_ST"/>
    <property type="match status" value="1"/>
</dbReference>
<dbReference type="FunFam" id="1.10.510.10:FF:000358">
    <property type="entry name" value="Putative leucine-rich repeat receptor-like serine/threonine-protein kinase"/>
    <property type="match status" value="1"/>
</dbReference>
<reference evidence="25 26" key="1">
    <citation type="journal article" date="2023" name="G3 (Bethesda)">
        <title>A haplotype-resolved chromosome-scale genome for Quercus rubra L. provides insights into the genetics of adaptive traits for red oak species.</title>
        <authorList>
            <person name="Kapoor B."/>
            <person name="Jenkins J."/>
            <person name="Schmutz J."/>
            <person name="Zhebentyayeva T."/>
            <person name="Kuelheim C."/>
            <person name="Coggeshall M."/>
            <person name="Heim C."/>
            <person name="Lasky J.R."/>
            <person name="Leites L."/>
            <person name="Islam-Faridi N."/>
            <person name="Romero-Severson J."/>
            <person name="DeLeo V.L."/>
            <person name="Lucas S.M."/>
            <person name="Lazic D."/>
            <person name="Gailing O."/>
            <person name="Carlson J."/>
            <person name="Staton M."/>
        </authorList>
    </citation>
    <scope>NUCLEOTIDE SEQUENCE [LARGE SCALE GENOMIC DNA]</scope>
    <source>
        <strain evidence="25">Pseudo-F2</strain>
    </source>
</reference>
<accession>A0AAN7JDC6</accession>
<evidence type="ECO:0000256" key="21">
    <source>
        <dbReference type="PROSITE-ProRule" id="PRU10141"/>
    </source>
</evidence>
<evidence type="ECO:0000256" key="13">
    <source>
        <dbReference type="ARBA" id="ARBA00022777"/>
    </source>
</evidence>
<dbReference type="InterPro" id="IPR032675">
    <property type="entry name" value="LRR_dom_sf"/>
</dbReference>
<feature type="binding site" evidence="21">
    <location>
        <position position="740"/>
    </location>
    <ligand>
        <name>ATP</name>
        <dbReference type="ChEBI" id="CHEBI:30616"/>
    </ligand>
</feature>
<keyword evidence="18" id="KW-0325">Glycoprotein</keyword>
<evidence type="ECO:0000256" key="23">
    <source>
        <dbReference type="SAM" id="SignalP"/>
    </source>
</evidence>
<evidence type="ECO:0000256" key="11">
    <source>
        <dbReference type="ARBA" id="ARBA00022737"/>
    </source>
</evidence>
<dbReference type="Gene3D" id="3.30.200.20">
    <property type="entry name" value="Phosphorylase Kinase, domain 1"/>
    <property type="match status" value="1"/>
</dbReference>
<dbReference type="InterPro" id="IPR013210">
    <property type="entry name" value="LRR_N_plant-typ"/>
</dbReference>
<evidence type="ECO:0000256" key="10">
    <source>
        <dbReference type="ARBA" id="ARBA00022729"/>
    </source>
</evidence>
<evidence type="ECO:0000259" key="24">
    <source>
        <dbReference type="PROSITE" id="PS50011"/>
    </source>
</evidence>
<evidence type="ECO:0000256" key="22">
    <source>
        <dbReference type="SAM" id="Phobius"/>
    </source>
</evidence>
<evidence type="ECO:0000256" key="6">
    <source>
        <dbReference type="ARBA" id="ARBA00022553"/>
    </source>
</evidence>
<keyword evidence="11" id="KW-0677">Repeat</keyword>
<evidence type="ECO:0000313" key="25">
    <source>
        <dbReference type="EMBL" id="KAK4606762.1"/>
    </source>
</evidence>
<keyword evidence="12 21" id="KW-0547">Nucleotide-binding</keyword>
<feature type="signal peptide" evidence="23">
    <location>
        <begin position="1"/>
        <end position="29"/>
    </location>
</feature>
<dbReference type="InterPro" id="IPR055414">
    <property type="entry name" value="LRR_R13L4/SHOC2-like"/>
</dbReference>
<dbReference type="FunFam" id="3.30.200.20:FF:000432">
    <property type="entry name" value="LRR receptor-like serine/threonine-protein kinase EFR"/>
    <property type="match status" value="1"/>
</dbReference>
<sequence>MTTTQLFTLTFRAIFLLFLSLSVSKFSLATTLSNETDKLALLEFKYQIIDSPLSVLASWNDSFHFCQWVGVTCGNKHQRVIGLDLKNKRLVGNISPYIGNLSFLQSLDLSSNSFHGEIPSEAGYLTRLQNLNLSYNLLLGGEIPVNLSHCSNLRNLDLQKNQLVQGIPSELGFLSKLEILILDNNNLSGRFPPSLGNLSSLQNLSFASNNLEGEIPNTVAQMKSLKYFDVDTNNLSGGFPPSLYNLSSLTYIVLTDNIFSGNLNPDLGIALQNLQILWIGENQFTGTIPVSLSNVSHLQVLDTIYNHFTGTIPTSFGNLKNLQKLGFGSNYLGNYSVDGLSFLSSLTNCSHLELLDVSYNQLGGELPNSITNLSIQLTSLRLGGNLIGGSIPTYISNLVNLSELDLEQNILTGNLPPSIGKLSNLNALSMGANKLTGEIPSSFGNLTHLLRLHLDDNSLEGSIPSSLGNCSYLQDVALCHNKLNGTIPEQLLGPQSLPLLLLNVSHNSLTGSLPSEVGNLLLLVALDVSYNKLSNEIPAQLKDCLALETLYMQGNSFEGTIPDLSGLKGIQYLDLSNNKLSGQIPSYMVNFPVLQNLNLSFNNLEGEVPVEGVFKNASAMEVDGNSALCGGIQELHMQACPSQGSKKHRKHVAFKLILAISIAAAFCLTSISLFTLSWLRKSKKKCLSISSFRRTYQKISYEELLNATDGFSLRNLIGSGNFGSVYKGKLGPDETTVAVKVLNLQKQGASKTFIAECEALRNIRHRNLVKIVTACSSIDFGGEEFKALVYEFMPNGSLEMWLHPEDELSQLRNLNLLQRMNIAIDVASALLYLHHHCQTPIIHCDLKPSNILLDDDLIAHVSDFGLARLLSNSGKEAFLSQLSSAGIKGTVGYVAPEYGMGSQLSTNGDVYSFGIFLLEMFTGRRPTDELFKDDLNLHNFVKLALPGRVMEIVDQSVFNKVGENKNIVTCWSDWTCEQTKCLVLVFQIGLACSAESPGDRIDMRKVALELLSIKGKFLSTETHEMKIQSSVNK</sequence>
<comment type="subcellular location">
    <subcellularLocation>
        <location evidence="1">Cell membrane</location>
        <topology evidence="1">Single-pass membrane protein</topology>
    </subcellularLocation>
</comment>
<keyword evidence="8" id="KW-0808">Transferase</keyword>
<keyword evidence="5" id="KW-0723">Serine/threonine-protein kinase</keyword>
<dbReference type="Pfam" id="PF08263">
    <property type="entry name" value="LRRNT_2"/>
    <property type="match status" value="1"/>
</dbReference>
<dbReference type="SUPFAM" id="SSF56112">
    <property type="entry name" value="Protein kinase-like (PK-like)"/>
    <property type="match status" value="1"/>
</dbReference>
<name>A0AAN7JDC6_QUERU</name>
<feature type="transmembrane region" description="Helical" evidence="22">
    <location>
        <begin position="656"/>
        <end position="679"/>
    </location>
</feature>
<evidence type="ECO:0000256" key="12">
    <source>
        <dbReference type="ARBA" id="ARBA00022741"/>
    </source>
</evidence>
<evidence type="ECO:0000256" key="16">
    <source>
        <dbReference type="ARBA" id="ARBA00023136"/>
    </source>
</evidence>
<dbReference type="SMART" id="SM00220">
    <property type="entry name" value="S_TKc"/>
    <property type="match status" value="1"/>
</dbReference>
<dbReference type="PANTHER" id="PTHR27008:SF596">
    <property type="entry name" value="OS02G0215500 PROTEIN"/>
    <property type="match status" value="1"/>
</dbReference>
<gene>
    <name evidence="25" type="ORF">RGQ29_000838</name>
</gene>
<evidence type="ECO:0000256" key="20">
    <source>
        <dbReference type="ARBA" id="ARBA00048679"/>
    </source>
</evidence>
<evidence type="ECO:0000256" key="8">
    <source>
        <dbReference type="ARBA" id="ARBA00022679"/>
    </source>
</evidence>
<dbReference type="SUPFAM" id="SSF52047">
    <property type="entry name" value="RNI-like"/>
    <property type="match status" value="1"/>
</dbReference>
<evidence type="ECO:0000256" key="17">
    <source>
        <dbReference type="ARBA" id="ARBA00023170"/>
    </source>
</evidence>
<comment type="caution">
    <text evidence="25">The sequence shown here is derived from an EMBL/GenBank/DDBJ whole genome shotgun (WGS) entry which is preliminary data.</text>
</comment>
<evidence type="ECO:0000256" key="1">
    <source>
        <dbReference type="ARBA" id="ARBA00004162"/>
    </source>
</evidence>
<organism evidence="25 26">
    <name type="scientific">Quercus rubra</name>
    <name type="common">Northern red oak</name>
    <name type="synonym">Quercus borealis</name>
    <dbReference type="NCBI Taxonomy" id="3512"/>
    <lineage>
        <taxon>Eukaryota</taxon>
        <taxon>Viridiplantae</taxon>
        <taxon>Streptophyta</taxon>
        <taxon>Embryophyta</taxon>
        <taxon>Tracheophyta</taxon>
        <taxon>Spermatophyta</taxon>
        <taxon>Magnoliopsida</taxon>
        <taxon>eudicotyledons</taxon>
        <taxon>Gunneridae</taxon>
        <taxon>Pentapetalae</taxon>
        <taxon>rosids</taxon>
        <taxon>fabids</taxon>
        <taxon>Fagales</taxon>
        <taxon>Fagaceae</taxon>
        <taxon>Quercus</taxon>
    </lineage>
</organism>
<dbReference type="FunFam" id="3.80.10.10:FF:000095">
    <property type="entry name" value="LRR receptor-like serine/threonine-protein kinase GSO1"/>
    <property type="match status" value="1"/>
</dbReference>
<dbReference type="GO" id="GO:0004674">
    <property type="term" value="F:protein serine/threonine kinase activity"/>
    <property type="evidence" value="ECO:0007669"/>
    <property type="project" value="UniProtKB-KW"/>
</dbReference>
<dbReference type="Pfam" id="PF23598">
    <property type="entry name" value="LRR_14"/>
    <property type="match status" value="1"/>
</dbReference>
<evidence type="ECO:0000256" key="9">
    <source>
        <dbReference type="ARBA" id="ARBA00022692"/>
    </source>
</evidence>
<evidence type="ECO:0000256" key="4">
    <source>
        <dbReference type="ARBA" id="ARBA00022475"/>
    </source>
</evidence>
<keyword evidence="14 21" id="KW-0067">ATP-binding</keyword>
<evidence type="ECO:0000313" key="26">
    <source>
        <dbReference type="Proteomes" id="UP001324115"/>
    </source>
</evidence>
<dbReference type="GO" id="GO:0005524">
    <property type="term" value="F:ATP binding"/>
    <property type="evidence" value="ECO:0007669"/>
    <property type="project" value="UniProtKB-UniRule"/>
</dbReference>
<dbReference type="Pfam" id="PF00560">
    <property type="entry name" value="LRR_1"/>
    <property type="match status" value="7"/>
</dbReference>
<dbReference type="GO" id="GO:0005886">
    <property type="term" value="C:plasma membrane"/>
    <property type="evidence" value="ECO:0007669"/>
    <property type="project" value="UniProtKB-SubCell"/>
</dbReference>
<dbReference type="InterPro" id="IPR017441">
    <property type="entry name" value="Protein_kinase_ATP_BS"/>
</dbReference>
<dbReference type="Pfam" id="PF00069">
    <property type="entry name" value="Pkinase"/>
    <property type="match status" value="1"/>
</dbReference>
<keyword evidence="4" id="KW-1003">Cell membrane</keyword>
<evidence type="ECO:0000256" key="15">
    <source>
        <dbReference type="ARBA" id="ARBA00022989"/>
    </source>
</evidence>
<dbReference type="FunFam" id="3.80.10.10:FF:000317">
    <property type="entry name" value="Inactive leucine-rich repeat receptor-like protein kinase"/>
    <property type="match status" value="1"/>
</dbReference>
<dbReference type="SUPFAM" id="SSF52058">
    <property type="entry name" value="L domain-like"/>
    <property type="match status" value="1"/>
</dbReference>
<dbReference type="InterPro" id="IPR000719">
    <property type="entry name" value="Prot_kinase_dom"/>
</dbReference>
<dbReference type="PANTHER" id="PTHR27008">
    <property type="entry name" value="OS04G0122200 PROTEIN"/>
    <property type="match status" value="1"/>
</dbReference>
<evidence type="ECO:0000256" key="19">
    <source>
        <dbReference type="ARBA" id="ARBA00047899"/>
    </source>
</evidence>
<feature type="chain" id="PRO_5042927782" description="non-specific serine/threonine protein kinase" evidence="23">
    <location>
        <begin position="30"/>
        <end position="1033"/>
    </location>
</feature>
<dbReference type="InterPro" id="IPR008271">
    <property type="entry name" value="Ser/Thr_kinase_AS"/>
</dbReference>
<proteinExistence type="inferred from homology"/>
<keyword evidence="10 23" id="KW-0732">Signal</keyword>
<keyword evidence="9 22" id="KW-0812">Transmembrane</keyword>
<dbReference type="EMBL" id="JAXUIC010000001">
    <property type="protein sequence ID" value="KAK4606762.1"/>
    <property type="molecule type" value="Genomic_DNA"/>
</dbReference>
<keyword evidence="6" id="KW-0597">Phosphoprotein</keyword>
<evidence type="ECO:0000256" key="5">
    <source>
        <dbReference type="ARBA" id="ARBA00022527"/>
    </source>
</evidence>
<dbReference type="SMART" id="SM00365">
    <property type="entry name" value="LRR_SD22"/>
    <property type="match status" value="8"/>
</dbReference>
<feature type="domain" description="Protein kinase" evidence="24">
    <location>
        <begin position="711"/>
        <end position="1018"/>
    </location>
</feature>
<dbReference type="PROSITE" id="PS50011">
    <property type="entry name" value="PROTEIN_KINASE_DOM"/>
    <property type="match status" value="1"/>
</dbReference>
<comment type="catalytic activity">
    <reaction evidence="20">
        <text>L-seryl-[protein] + ATP = O-phospho-L-seryl-[protein] + ADP + H(+)</text>
        <dbReference type="Rhea" id="RHEA:17989"/>
        <dbReference type="Rhea" id="RHEA-COMP:9863"/>
        <dbReference type="Rhea" id="RHEA-COMP:11604"/>
        <dbReference type="ChEBI" id="CHEBI:15378"/>
        <dbReference type="ChEBI" id="CHEBI:29999"/>
        <dbReference type="ChEBI" id="CHEBI:30616"/>
        <dbReference type="ChEBI" id="CHEBI:83421"/>
        <dbReference type="ChEBI" id="CHEBI:456216"/>
        <dbReference type="EC" id="2.7.11.1"/>
    </reaction>
</comment>
<dbReference type="Proteomes" id="UP001324115">
    <property type="component" value="Unassembled WGS sequence"/>
</dbReference>
<evidence type="ECO:0000256" key="18">
    <source>
        <dbReference type="ARBA" id="ARBA00023180"/>
    </source>
</evidence>
<dbReference type="AlphaFoldDB" id="A0AAN7JDC6"/>
<dbReference type="InterPro" id="IPR001611">
    <property type="entry name" value="Leu-rich_rpt"/>
</dbReference>
<keyword evidence="7" id="KW-0433">Leucine-rich repeat</keyword>